<evidence type="ECO:0000259" key="3">
    <source>
        <dbReference type="PROSITE" id="PS50103"/>
    </source>
</evidence>
<dbReference type="InterPro" id="IPR041686">
    <property type="entry name" value="Znf-CCCH_3"/>
</dbReference>
<feature type="region of interest" description="Disordered" evidence="2">
    <location>
        <begin position="446"/>
        <end position="660"/>
    </location>
</feature>
<dbReference type="EMBL" id="CAAE01009598">
    <property type="protein sequence ID" value="CAF92178.1"/>
    <property type="molecule type" value="Genomic_DNA"/>
</dbReference>
<feature type="compositionally biased region" description="Polar residues" evidence="2">
    <location>
        <begin position="510"/>
        <end position="521"/>
    </location>
</feature>
<keyword evidence="1" id="KW-0862">Zinc</keyword>
<reference evidence="4" key="1">
    <citation type="journal article" date="2004" name="Nature">
        <title>Genome duplication in the teleost fish Tetraodon nigroviridis reveals the early vertebrate proto-karyotype.</title>
        <authorList>
            <person name="Jaillon O."/>
            <person name="Aury J.-M."/>
            <person name="Brunet F."/>
            <person name="Petit J.-L."/>
            <person name="Stange-Thomann N."/>
            <person name="Mauceli E."/>
            <person name="Bouneau L."/>
            <person name="Fischer C."/>
            <person name="Ozouf-Costaz C."/>
            <person name="Bernot A."/>
            <person name="Nicaud S."/>
            <person name="Jaffe D."/>
            <person name="Fisher S."/>
            <person name="Lutfalla G."/>
            <person name="Dossat C."/>
            <person name="Segurens B."/>
            <person name="Dasilva C."/>
            <person name="Salanoubat M."/>
            <person name="Levy M."/>
            <person name="Boudet N."/>
            <person name="Castellano S."/>
            <person name="Anthouard V."/>
            <person name="Jubin C."/>
            <person name="Castelli V."/>
            <person name="Katinka M."/>
            <person name="Vacherie B."/>
            <person name="Biemont C."/>
            <person name="Skalli Z."/>
            <person name="Cattolico L."/>
            <person name="Poulain J."/>
            <person name="De Berardinis V."/>
            <person name="Cruaud C."/>
            <person name="Duprat S."/>
            <person name="Brottier P."/>
            <person name="Coutanceau J.-P."/>
            <person name="Gouzy J."/>
            <person name="Parra G."/>
            <person name="Lardier G."/>
            <person name="Chapple C."/>
            <person name="McKernan K.J."/>
            <person name="McEwan P."/>
            <person name="Bosak S."/>
            <person name="Kellis M."/>
            <person name="Volff J.-N."/>
            <person name="Guigo R."/>
            <person name="Zody M.C."/>
            <person name="Mesirov J."/>
            <person name="Lindblad-Toh K."/>
            <person name="Birren B."/>
            <person name="Nusbaum C."/>
            <person name="Kahn D."/>
            <person name="Robinson-Rechavi M."/>
            <person name="Laudet V."/>
            <person name="Schachter V."/>
            <person name="Quetier F."/>
            <person name="Saurin W."/>
            <person name="Scarpelli C."/>
            <person name="Wincker P."/>
            <person name="Lander E.S."/>
            <person name="Weissenbach J."/>
            <person name="Roest Crollius H."/>
        </authorList>
    </citation>
    <scope>NUCLEOTIDE SEQUENCE [LARGE SCALE GENOMIC DNA]</scope>
</reference>
<reference evidence="4" key="2">
    <citation type="submission" date="2004-02" db="EMBL/GenBank/DDBJ databases">
        <authorList>
            <consortium name="Genoscope"/>
            <consortium name="Whitehead Institute Centre for Genome Research"/>
        </authorList>
    </citation>
    <scope>NUCLEOTIDE SEQUENCE</scope>
</reference>
<dbReference type="PROSITE" id="PS50103">
    <property type="entry name" value="ZF_C3H1"/>
    <property type="match status" value="1"/>
</dbReference>
<accession>Q4T4K4</accession>
<keyword evidence="1" id="KW-0863">Zinc-finger</keyword>
<dbReference type="Gene3D" id="3.30.1370.210">
    <property type="match status" value="1"/>
</dbReference>
<comment type="caution">
    <text evidence="4">The sequence shown here is derived from an EMBL/GenBank/DDBJ whole genome shotgun (WGS) entry which is preliminary data.</text>
</comment>
<feature type="compositionally biased region" description="Polar residues" evidence="2">
    <location>
        <begin position="590"/>
        <end position="607"/>
    </location>
</feature>
<organism evidence="4">
    <name type="scientific">Tetraodon nigroviridis</name>
    <name type="common">Spotted green pufferfish</name>
    <name type="synonym">Chelonodon nigroviridis</name>
    <dbReference type="NCBI Taxonomy" id="99883"/>
    <lineage>
        <taxon>Eukaryota</taxon>
        <taxon>Metazoa</taxon>
        <taxon>Chordata</taxon>
        <taxon>Craniata</taxon>
        <taxon>Vertebrata</taxon>
        <taxon>Euteleostomi</taxon>
        <taxon>Actinopterygii</taxon>
        <taxon>Neopterygii</taxon>
        <taxon>Teleostei</taxon>
        <taxon>Neoteleostei</taxon>
        <taxon>Acanthomorphata</taxon>
        <taxon>Eupercaria</taxon>
        <taxon>Tetraodontiformes</taxon>
        <taxon>Tetradontoidea</taxon>
        <taxon>Tetraodontidae</taxon>
        <taxon>Tetraodon</taxon>
    </lineage>
</organism>
<dbReference type="Pfam" id="PF15663">
    <property type="entry name" value="zf-CCCH_3"/>
    <property type="match status" value="1"/>
</dbReference>
<protein>
    <submittedName>
        <fullName evidence="4">(spotted green pufferfish) hypothetical protein</fullName>
    </submittedName>
</protein>
<feature type="domain" description="C3H1-type" evidence="3">
    <location>
        <begin position="16"/>
        <end position="42"/>
    </location>
</feature>
<dbReference type="OrthoDB" id="5395350at2759"/>
<evidence type="ECO:0000256" key="1">
    <source>
        <dbReference type="PROSITE-ProRule" id="PRU00723"/>
    </source>
</evidence>
<dbReference type="KEGG" id="tng:GSTEN00007259G001"/>
<feature type="compositionally biased region" description="Polar residues" evidence="2">
    <location>
        <begin position="482"/>
        <end position="491"/>
    </location>
</feature>
<dbReference type="GO" id="GO:0008270">
    <property type="term" value="F:zinc ion binding"/>
    <property type="evidence" value="ECO:0007669"/>
    <property type="project" value="UniProtKB-KW"/>
</dbReference>
<name>Q4T4K4_TETNG</name>
<feature type="compositionally biased region" description="Polar residues" evidence="2">
    <location>
        <begin position="322"/>
        <end position="339"/>
    </location>
</feature>
<feature type="compositionally biased region" description="Basic and acidic residues" evidence="2">
    <location>
        <begin position="367"/>
        <end position="377"/>
    </location>
</feature>
<gene>
    <name evidence="4" type="ORF">GSTENG00007259001</name>
</gene>
<dbReference type="InterPro" id="IPR000571">
    <property type="entry name" value="Znf_CCCH"/>
</dbReference>
<feature type="compositionally biased region" description="Basic and acidic residues" evidence="2">
    <location>
        <begin position="197"/>
        <end position="215"/>
    </location>
</feature>
<feature type="compositionally biased region" description="Basic and acidic residues" evidence="2">
    <location>
        <begin position="260"/>
        <end position="276"/>
    </location>
</feature>
<keyword evidence="1" id="KW-0479">Metal-binding</keyword>
<feature type="zinc finger region" description="C3H1-type" evidence="1">
    <location>
        <begin position="16"/>
        <end position="42"/>
    </location>
</feature>
<sequence length="660" mass="71238">MTQGDSCPFRHCEAAIGSETVCTLWQEGRCFRNTCKFRHMEITIKVRTRKSQGDVAERTNTHPVILPDVSKNVEQLQEEPASIQPPATNPQRRDAIKMDAQVPSPTHPPVVINPAEDEDEDEDGDSLHFGVSTVEEIRLKKALKASMRKAGYPLLDEKASANKEKENIQALCGAELSDPSDGPLFEVLEETGGPKADVTERLGKKRLPSDVRRGENASQSRRLGDRLGTIMPTEALPAPSFKDEAKAEPHKSPGQFHVKTLKEIRLEKAARLKDCPSADAPETSSNKAAKSKKRVLTTKDQSSGPPRTFAEVCSAKRRKVQEQQPSSGTEKVSGQSQPEESAAAGSGPAAARPGPVAPNPTGIQVKTLEEIRREKAARLQSKPISKAESTSGGEKVVKKTRLLKISKASLTASDNRFLSSHQTPVANGNGVKVKTFEEIMQEKRLRKQELEEQARGSAQAEPLKKQTAVKSLKRRTPAMDSSLHNEASSPKTPVRKLISLKSKSAPPFSTRANSQSPNGSKKNQDHQSKACVGVKRARVAEEPEQDQPADPKVRPKLNVKPSVMKPAVQLKPAQKRRGAQRSAVAAVKPLNSSVVPEQETAFQSADAQASPAVPCGDVAGSGSGSSPLKEELQTVPVMGQGRETPSGVPAVPEACAVPQR</sequence>
<evidence type="ECO:0000313" key="4">
    <source>
        <dbReference type="EMBL" id="CAF92178.1"/>
    </source>
</evidence>
<feature type="compositionally biased region" description="Low complexity" evidence="2">
    <location>
        <begin position="342"/>
        <end position="354"/>
    </location>
</feature>
<dbReference type="PANTHER" id="PTHR15725">
    <property type="entry name" value="ZN-FINGER, C-X8-C-X5-C-X3-H TYPE-CONTAINING"/>
    <property type="match status" value="1"/>
</dbReference>
<dbReference type="GO" id="GO:0016973">
    <property type="term" value="P:poly(A)+ mRNA export from nucleus"/>
    <property type="evidence" value="ECO:0007669"/>
    <property type="project" value="TreeGrafter"/>
</dbReference>
<dbReference type="PANTHER" id="PTHR15725:SF14">
    <property type="entry name" value="ZINC FINGER CCCH DOMAIN-CONTAINING PROTEIN 11A"/>
    <property type="match status" value="1"/>
</dbReference>
<proteinExistence type="predicted"/>
<feature type="compositionally biased region" description="Basic and acidic residues" evidence="2">
    <location>
        <begin position="241"/>
        <end position="251"/>
    </location>
</feature>
<dbReference type="AlphaFoldDB" id="Q4T4K4"/>
<evidence type="ECO:0000256" key="2">
    <source>
        <dbReference type="SAM" id="MobiDB-lite"/>
    </source>
</evidence>
<feature type="region of interest" description="Disordered" evidence="2">
    <location>
        <begin position="190"/>
        <end position="396"/>
    </location>
</feature>